<dbReference type="SUPFAM" id="SSF57756">
    <property type="entry name" value="Retrovirus zinc finger-like domains"/>
    <property type="match status" value="1"/>
</dbReference>
<proteinExistence type="predicted"/>
<keyword evidence="4" id="KW-0255">Endonuclease</keyword>
<dbReference type="PANTHER" id="PTHR37984:SF5">
    <property type="entry name" value="PROTEIN NYNRIN-LIKE"/>
    <property type="match status" value="1"/>
</dbReference>
<keyword evidence="1" id="KW-0808">Transferase</keyword>
<dbReference type="InterPro" id="IPR043502">
    <property type="entry name" value="DNA/RNA_pol_sf"/>
</dbReference>
<dbReference type="InterPro" id="IPR043128">
    <property type="entry name" value="Rev_trsase/Diguanyl_cyclase"/>
</dbReference>
<feature type="compositionally biased region" description="Low complexity" evidence="6">
    <location>
        <begin position="316"/>
        <end position="327"/>
    </location>
</feature>
<dbReference type="PANTHER" id="PTHR37984">
    <property type="entry name" value="PROTEIN CBG26694"/>
    <property type="match status" value="1"/>
</dbReference>
<dbReference type="InterPro" id="IPR005162">
    <property type="entry name" value="Retrotrans_gag_dom"/>
</dbReference>
<sequence length="722" mass="82163">MKDYERIAKSNCWDTTMKLANAQFFLEGTAGQWYDNNEEGIDLWDMFKEMFSRTFDNSDAKDNLQNRSQKSTESCESYIQDVLSLCRQVNPNMTKEEKVAHLLKGVVEDVYQVILVKEIDTVEAFVDWCRKVEACKQRRIGKPSIEQPNSSSLEDLIRPIVREEIKSTLQSESIMPEVNSLRKIIHEEVERNLTPIAEQGPYYREQRCQFEGPAKPPSYYQQQNPTRLTTARRKTDEWRTVDNIPVCFQCGRPGHVARYCRKRRGMVDRRPPGRYHPVQNGPRTIYNSNETPDRARYRSPSPYPGRGRSPAERRPSISPSRRSGRLPYQIINPPPLIAAKLSQNIVDVTIDDKTFPALVDSGASFSVISDHFRQQHKKTMFSDAGMTLRVADGKYIVSRGPDPFEFVVLPSCSHDIILGWDFLEASRAIIDCGSAEILIFQTVATDDSFIILAGSTKQINVISEAILGVSDVVVEPSRILFLERDLMVPASIFAVQHGKGRIWITNIGTCDRTVPKGMRIGEIQVLEEGHLAVIGDASDTNRQGIFGQENSPNIASMINPDLSMLERTRICSILGSFSGLFEFNKFPSNLTSTAKHKINTEDHPPIKRRPYRVSQVERQTIQNEVDKMLKGGIVQLSESPWSSPVVLVKKKNGCWRFCVDYRHLNKITKKDVYPLPRIDDTLDCLRGASYYSSMDLRSGYWQIEVDEADREKNAFITPDGLY</sequence>
<evidence type="ECO:0000256" key="6">
    <source>
        <dbReference type="SAM" id="MobiDB-lite"/>
    </source>
</evidence>
<protein>
    <submittedName>
        <fullName evidence="8">K02A2.6-like</fullName>
    </submittedName>
</protein>
<dbReference type="Pfam" id="PF03732">
    <property type="entry name" value="Retrotrans_gag"/>
    <property type="match status" value="1"/>
</dbReference>
<keyword evidence="3" id="KW-0540">Nuclease</keyword>
<keyword evidence="5" id="KW-0863">Zinc-finger</keyword>
<dbReference type="CDD" id="cd00303">
    <property type="entry name" value="retropepsin_like"/>
    <property type="match status" value="1"/>
</dbReference>
<dbReference type="InterPro" id="IPR036875">
    <property type="entry name" value="Znf_CCHC_sf"/>
</dbReference>
<organism evidence="8 9">
    <name type="scientific">Cordylochernes scorpioides</name>
    <dbReference type="NCBI Taxonomy" id="51811"/>
    <lineage>
        <taxon>Eukaryota</taxon>
        <taxon>Metazoa</taxon>
        <taxon>Ecdysozoa</taxon>
        <taxon>Arthropoda</taxon>
        <taxon>Chelicerata</taxon>
        <taxon>Arachnida</taxon>
        <taxon>Pseudoscorpiones</taxon>
        <taxon>Cheliferoidea</taxon>
        <taxon>Chernetidae</taxon>
        <taxon>Cordylochernes</taxon>
    </lineage>
</organism>
<evidence type="ECO:0000256" key="5">
    <source>
        <dbReference type="PROSITE-ProRule" id="PRU00047"/>
    </source>
</evidence>
<keyword evidence="9" id="KW-1185">Reference proteome</keyword>
<dbReference type="Proteomes" id="UP001235939">
    <property type="component" value="Chromosome 21"/>
</dbReference>
<dbReference type="InterPro" id="IPR001878">
    <property type="entry name" value="Znf_CCHC"/>
</dbReference>
<dbReference type="Gene3D" id="3.30.70.270">
    <property type="match status" value="1"/>
</dbReference>
<keyword evidence="5" id="KW-0862">Zinc</keyword>
<feature type="region of interest" description="Disordered" evidence="6">
    <location>
        <begin position="267"/>
        <end position="328"/>
    </location>
</feature>
<dbReference type="Pfam" id="PF00078">
    <property type="entry name" value="RVT_1"/>
    <property type="match status" value="1"/>
</dbReference>
<evidence type="ECO:0000313" key="8">
    <source>
        <dbReference type="EMBL" id="UYV82185.1"/>
    </source>
</evidence>
<gene>
    <name evidence="8" type="ORF">LAZ67_21001287</name>
</gene>
<evidence type="ECO:0000256" key="2">
    <source>
        <dbReference type="ARBA" id="ARBA00022695"/>
    </source>
</evidence>
<keyword evidence="2" id="KW-0548">Nucleotidyltransferase</keyword>
<feature type="compositionally biased region" description="Polar residues" evidence="6">
    <location>
        <begin position="281"/>
        <end position="290"/>
    </location>
</feature>
<feature type="domain" description="CCHC-type" evidence="7">
    <location>
        <begin position="247"/>
        <end position="262"/>
    </location>
</feature>
<dbReference type="Gene3D" id="3.10.10.10">
    <property type="entry name" value="HIV Type 1 Reverse Transcriptase, subunit A, domain 1"/>
    <property type="match status" value="1"/>
</dbReference>
<dbReference type="SUPFAM" id="SSF56672">
    <property type="entry name" value="DNA/RNA polymerases"/>
    <property type="match status" value="1"/>
</dbReference>
<evidence type="ECO:0000313" key="9">
    <source>
        <dbReference type="Proteomes" id="UP001235939"/>
    </source>
</evidence>
<dbReference type="InterPro" id="IPR021109">
    <property type="entry name" value="Peptidase_aspartic_dom_sf"/>
</dbReference>
<dbReference type="PROSITE" id="PS50158">
    <property type="entry name" value="ZF_CCHC"/>
    <property type="match status" value="1"/>
</dbReference>
<dbReference type="InterPro" id="IPR000477">
    <property type="entry name" value="RT_dom"/>
</dbReference>
<name>A0ABY6LRM5_9ARAC</name>
<keyword evidence="5" id="KW-0479">Metal-binding</keyword>
<accession>A0ABY6LRM5</accession>
<dbReference type="CDD" id="cd01647">
    <property type="entry name" value="RT_LTR"/>
    <property type="match status" value="1"/>
</dbReference>
<dbReference type="SUPFAM" id="SSF50630">
    <property type="entry name" value="Acid proteases"/>
    <property type="match status" value="1"/>
</dbReference>
<reference evidence="8 9" key="1">
    <citation type="submission" date="2022-01" db="EMBL/GenBank/DDBJ databases">
        <title>A chromosomal length assembly of Cordylochernes scorpioides.</title>
        <authorList>
            <person name="Zeh D."/>
            <person name="Zeh J."/>
        </authorList>
    </citation>
    <scope>NUCLEOTIDE SEQUENCE [LARGE SCALE GENOMIC DNA]</scope>
    <source>
        <strain evidence="8">IN4F17</strain>
        <tissue evidence="8">Whole Body</tissue>
    </source>
</reference>
<dbReference type="SMART" id="SM00343">
    <property type="entry name" value="ZnF_C2HC"/>
    <property type="match status" value="1"/>
</dbReference>
<dbReference type="Gene3D" id="2.40.70.10">
    <property type="entry name" value="Acid Proteases"/>
    <property type="match status" value="1"/>
</dbReference>
<evidence type="ECO:0000256" key="3">
    <source>
        <dbReference type="ARBA" id="ARBA00022722"/>
    </source>
</evidence>
<dbReference type="EMBL" id="CP092883">
    <property type="protein sequence ID" value="UYV82185.1"/>
    <property type="molecule type" value="Genomic_DNA"/>
</dbReference>
<dbReference type="PROSITE" id="PS00141">
    <property type="entry name" value="ASP_PROTEASE"/>
    <property type="match status" value="1"/>
</dbReference>
<evidence type="ECO:0000256" key="4">
    <source>
        <dbReference type="ARBA" id="ARBA00022759"/>
    </source>
</evidence>
<evidence type="ECO:0000259" key="7">
    <source>
        <dbReference type="PROSITE" id="PS50158"/>
    </source>
</evidence>
<evidence type="ECO:0000256" key="1">
    <source>
        <dbReference type="ARBA" id="ARBA00022679"/>
    </source>
</evidence>
<dbReference type="InterPro" id="IPR001969">
    <property type="entry name" value="Aspartic_peptidase_AS"/>
</dbReference>
<feature type="compositionally biased region" description="Low complexity" evidence="6">
    <location>
        <begin position="298"/>
        <end position="308"/>
    </location>
</feature>
<dbReference type="InterPro" id="IPR050951">
    <property type="entry name" value="Retrovirus_Pol_polyprotein"/>
</dbReference>
<keyword evidence="4" id="KW-0378">Hydrolase</keyword>